<evidence type="ECO:0000259" key="8">
    <source>
        <dbReference type="PROSITE" id="PS50893"/>
    </source>
</evidence>
<comment type="caution">
    <text evidence="9">The sequence shown here is derived from an EMBL/GenBank/DDBJ whole genome shotgun (WGS) entry which is preliminary data.</text>
</comment>
<dbReference type="PROSITE" id="PS50893">
    <property type="entry name" value="ABC_TRANSPORTER_2"/>
    <property type="match status" value="1"/>
</dbReference>
<evidence type="ECO:0000256" key="1">
    <source>
        <dbReference type="ARBA" id="ARBA00022448"/>
    </source>
</evidence>
<reference evidence="9 10" key="1">
    <citation type="submission" date="2023-07" db="EMBL/GenBank/DDBJ databases">
        <title>Genomic Encyclopedia of Type Strains, Phase IV (KMG-IV): sequencing the most valuable type-strain genomes for metagenomic binning, comparative biology and taxonomic classification.</title>
        <authorList>
            <person name="Goeker M."/>
        </authorList>
    </citation>
    <scope>NUCLEOTIDE SEQUENCE [LARGE SCALE GENOMIC DNA]</scope>
    <source>
        <strain evidence="9 10">DSM 45903</strain>
    </source>
</reference>
<dbReference type="InterPro" id="IPR013611">
    <property type="entry name" value="Transp-assoc_OB_typ2"/>
</dbReference>
<dbReference type="InterPro" id="IPR003593">
    <property type="entry name" value="AAA+_ATPase"/>
</dbReference>
<keyword evidence="4" id="KW-0547">Nucleotide-binding</keyword>
<dbReference type="SMART" id="SM00382">
    <property type="entry name" value="AAA"/>
    <property type="match status" value="1"/>
</dbReference>
<dbReference type="InterPro" id="IPR017871">
    <property type="entry name" value="ABC_transporter-like_CS"/>
</dbReference>
<keyword evidence="10" id="KW-1185">Reference proteome</keyword>
<keyword evidence="5" id="KW-0067">ATP-binding</keyword>
<evidence type="ECO:0000256" key="7">
    <source>
        <dbReference type="ARBA" id="ARBA00023136"/>
    </source>
</evidence>
<dbReference type="Gene3D" id="3.40.50.300">
    <property type="entry name" value="P-loop containing nucleotide triphosphate hydrolases"/>
    <property type="match status" value="1"/>
</dbReference>
<sequence length="373" mass="41809">MSVRKLTKIFDKDPILQDLDLEVKEGEFFALLGPSGCGKTTTMRCVAGFEEPTEGTIWIGGRQMNGIPAHRRDCGMVFQSYALFPHMTVFDNVAYSLQVRQFYRQGWVRKWRVLARLLHPRLGNVSPEVEQKVMDSLALVELTDLADRLPGQLSGGQQQRVALARAVIMEPKLLLMDEPLSNLDKRLRQSMRRMIRDIQRKLKITTLFVTHDQEEAMSMADRIAVLSEGRLMQVDIPTALYSRPANPFVADFVGSSNLFPGEVLSREEHGSWLTLGNGLHLFTSHPAPGEAVDVLIRPESMTLLPGDGEAEPGGNRLKGRVERGTYLGPNVRYDIRVGEKRLLVDIPYKRGQPLLSEGTAVTLLVEPDRVVVL</sequence>
<dbReference type="SUPFAM" id="SSF50331">
    <property type="entry name" value="MOP-like"/>
    <property type="match status" value="1"/>
</dbReference>
<keyword evidence="7" id="KW-0472">Membrane</keyword>
<accession>A0ABU1IKE4</accession>
<dbReference type="InterPro" id="IPR050093">
    <property type="entry name" value="ABC_SmlMolc_Importer"/>
</dbReference>
<dbReference type="InterPro" id="IPR008995">
    <property type="entry name" value="Mo/tungstate-bd_C_term_dom"/>
</dbReference>
<dbReference type="Pfam" id="PF08402">
    <property type="entry name" value="TOBE_2"/>
    <property type="match status" value="1"/>
</dbReference>
<evidence type="ECO:0000256" key="5">
    <source>
        <dbReference type="ARBA" id="ARBA00022840"/>
    </source>
</evidence>
<evidence type="ECO:0000256" key="6">
    <source>
        <dbReference type="ARBA" id="ARBA00022967"/>
    </source>
</evidence>
<keyword evidence="3" id="KW-0997">Cell inner membrane</keyword>
<protein>
    <submittedName>
        <fullName evidence="9">ABC-type Fe3+/spermidine/putrescine transport system ATPase subunit</fullName>
    </submittedName>
</protein>
<dbReference type="Gene3D" id="2.40.50.100">
    <property type="match status" value="1"/>
</dbReference>
<evidence type="ECO:0000256" key="4">
    <source>
        <dbReference type="ARBA" id="ARBA00022741"/>
    </source>
</evidence>
<feature type="domain" description="ABC transporter" evidence="8">
    <location>
        <begin position="1"/>
        <end position="253"/>
    </location>
</feature>
<keyword evidence="6" id="KW-1278">Translocase</keyword>
<dbReference type="InterPro" id="IPR027417">
    <property type="entry name" value="P-loop_NTPase"/>
</dbReference>
<dbReference type="InterPro" id="IPR003439">
    <property type="entry name" value="ABC_transporter-like_ATP-bd"/>
</dbReference>
<name>A0ABU1IKE4_9BACL</name>
<dbReference type="EMBL" id="JAVDQG010000002">
    <property type="protein sequence ID" value="MDR6224868.1"/>
    <property type="molecule type" value="Genomic_DNA"/>
</dbReference>
<gene>
    <name evidence="9" type="ORF">JOE21_000859</name>
</gene>
<evidence type="ECO:0000256" key="3">
    <source>
        <dbReference type="ARBA" id="ARBA00022519"/>
    </source>
</evidence>
<keyword evidence="1" id="KW-0813">Transport</keyword>
<evidence type="ECO:0000313" key="10">
    <source>
        <dbReference type="Proteomes" id="UP001185012"/>
    </source>
</evidence>
<evidence type="ECO:0000313" key="9">
    <source>
        <dbReference type="EMBL" id="MDR6224868.1"/>
    </source>
</evidence>
<organism evidence="9 10">
    <name type="scientific">Desmospora profundinema</name>
    <dbReference type="NCBI Taxonomy" id="1571184"/>
    <lineage>
        <taxon>Bacteria</taxon>
        <taxon>Bacillati</taxon>
        <taxon>Bacillota</taxon>
        <taxon>Bacilli</taxon>
        <taxon>Bacillales</taxon>
        <taxon>Thermoactinomycetaceae</taxon>
        <taxon>Desmospora</taxon>
    </lineage>
</organism>
<dbReference type="PANTHER" id="PTHR42781:SF1">
    <property type="entry name" value="THIAMINE IMPORT ATP-BINDING PROTEIN THIQ"/>
    <property type="match status" value="1"/>
</dbReference>
<proteinExistence type="predicted"/>
<dbReference type="PROSITE" id="PS00211">
    <property type="entry name" value="ABC_TRANSPORTER_1"/>
    <property type="match status" value="1"/>
</dbReference>
<dbReference type="SUPFAM" id="SSF52540">
    <property type="entry name" value="P-loop containing nucleoside triphosphate hydrolases"/>
    <property type="match status" value="1"/>
</dbReference>
<keyword evidence="2" id="KW-1003">Cell membrane</keyword>
<evidence type="ECO:0000256" key="2">
    <source>
        <dbReference type="ARBA" id="ARBA00022475"/>
    </source>
</evidence>
<dbReference type="Pfam" id="PF00005">
    <property type="entry name" value="ABC_tran"/>
    <property type="match status" value="1"/>
</dbReference>
<dbReference type="Proteomes" id="UP001185012">
    <property type="component" value="Unassembled WGS sequence"/>
</dbReference>
<dbReference type="PANTHER" id="PTHR42781">
    <property type="entry name" value="SPERMIDINE/PUTRESCINE IMPORT ATP-BINDING PROTEIN POTA"/>
    <property type="match status" value="1"/>
</dbReference>